<sequence length="94" mass="10910">MSISDKWELISAELLAAYKLLPAEIKESDFGYSEEDFLEYLSVNELRLAMEELDGVMEDNKSPGHLFWEHLIKAATLMNRPEHAKKYEKYKVAT</sequence>
<keyword evidence="2" id="KW-1185">Reference proteome</keyword>
<evidence type="ECO:0000313" key="1">
    <source>
        <dbReference type="EMBL" id="MEI4551944.1"/>
    </source>
</evidence>
<gene>
    <name evidence="1" type="ORF">WAE96_19865</name>
</gene>
<proteinExistence type="predicted"/>
<name>A0ABU8EY86_9GAMM</name>
<accession>A0ABU8EY86</accession>
<organism evidence="1 2">
    <name type="scientific">Pseudoalteromonas spongiae</name>
    <dbReference type="NCBI Taxonomy" id="298657"/>
    <lineage>
        <taxon>Bacteria</taxon>
        <taxon>Pseudomonadati</taxon>
        <taxon>Pseudomonadota</taxon>
        <taxon>Gammaproteobacteria</taxon>
        <taxon>Alteromonadales</taxon>
        <taxon>Pseudoalteromonadaceae</taxon>
        <taxon>Pseudoalteromonas</taxon>
    </lineage>
</organism>
<dbReference type="RefSeq" id="WP_055016920.1">
    <property type="nucleotide sequence ID" value="NZ_JBAWKS010000002.1"/>
</dbReference>
<comment type="caution">
    <text evidence="1">The sequence shown here is derived from an EMBL/GenBank/DDBJ whole genome shotgun (WGS) entry which is preliminary data.</text>
</comment>
<protein>
    <submittedName>
        <fullName evidence="1">Uncharacterized protein</fullName>
    </submittedName>
</protein>
<dbReference type="Proteomes" id="UP001382455">
    <property type="component" value="Unassembled WGS sequence"/>
</dbReference>
<evidence type="ECO:0000313" key="2">
    <source>
        <dbReference type="Proteomes" id="UP001382455"/>
    </source>
</evidence>
<reference evidence="1 2" key="1">
    <citation type="submission" date="2023-12" db="EMBL/GenBank/DDBJ databases">
        <title>Friends and Foes: Symbiotic and Algicidal bacterial influence on Karenia brevis blooms.</title>
        <authorList>
            <person name="Fei C."/>
            <person name="Mohamed A.R."/>
            <person name="Booker A."/>
            <person name="Arshad M."/>
            <person name="Klass S."/>
            <person name="Ahn S."/>
            <person name="Gilbert P.M."/>
            <person name="Heil C.A."/>
            <person name="Martinez J.M."/>
            <person name="Amin S.A."/>
        </authorList>
    </citation>
    <scope>NUCLEOTIDE SEQUENCE [LARGE SCALE GENOMIC DNA]</scope>
    <source>
        <strain evidence="1 2">CE15</strain>
    </source>
</reference>
<dbReference type="EMBL" id="JBAWKS010000002">
    <property type="protein sequence ID" value="MEI4551944.1"/>
    <property type="molecule type" value="Genomic_DNA"/>
</dbReference>